<dbReference type="PROSITE" id="PS01312">
    <property type="entry name" value="SECA"/>
    <property type="match status" value="1"/>
</dbReference>
<dbReference type="InterPro" id="IPR036266">
    <property type="entry name" value="SecA_Wing/Scaffold_sf"/>
</dbReference>
<dbReference type="EMBL" id="LT629711">
    <property type="protein sequence ID" value="SDP25433.1"/>
    <property type="molecule type" value="Genomic_DNA"/>
</dbReference>
<dbReference type="RefSeq" id="WP_091784406.1">
    <property type="nucleotide sequence ID" value="NZ_LT629711.1"/>
</dbReference>
<dbReference type="Gene3D" id="3.90.1440.10">
    <property type="entry name" value="SecA, preprotein cross-linking domain"/>
    <property type="match status" value="1"/>
</dbReference>
<evidence type="ECO:0000256" key="17">
    <source>
        <dbReference type="SAM" id="MobiDB-lite"/>
    </source>
</evidence>
<sequence>MSKIVEKLLRAGEGRIVKRLHGIAAQVNAIEEDFASLSDAELRAETDVFRKRLADGETLDDLLPEAFAAVREASKRTLGKRHFDVQLMGGAALHLGNVAEMKTGEGKTLVATLPSYLNALEGKGVHVVTVNDYLAEYQSELMGRVHRMLGLETGVILASMTPEQRRAEYAKDITYGTNNEFGFDYLRDNMAWSVDELVQRGHNFAIVDEVDSILIDEARTPLIISGPADAATKWYTEFAKIAQRLTRGELESGEGDYEVDEKKKTVGVLEAGIAKVEDYLGIDNLYESVNTPLIGYLNNAIKAKELFKRDKDYVNMNGEILIVDEHTGRMLAGRRYNEGMHQAIEAKEGVEIQNENQTLATITLQNYFRMYDTLSGMTGTAQTEAAELNSIYKLGVVPIPTNRPMIRKDQADLVYRTEEAKYAAVVDDIAQRYAEGQPVLVGTVSVEKSEYLSDQLRRKGVPHEVLNAKQHEREAAIVAQAGRKGAVTVATNMAGRGTDIMLGGNPEFMAVATLKQQGLDPEETPEEYEAAWDAALARAEEAVQAEHDEVTELGGLYVLGTERHESRRIDNQLRGRSGRQGDPGESRFYLSLQDDLMRLFNAAMVDRFMTTAKMEDDVPIESKMVSRSIQSAQGQVEGRNFEIRKNVLKYDDVLNRQRTVIYDERRRVLEGEDLHEQIRHFINDVVGGYVDAETADGFADDWDLDRLWTALKTLYPVSVTPQDVLDAEDGSLTRDRLREVITSDAHHAYDEREAQLGEEVMREVERRVVLSVLDRKWREHLYEMDYLQEGIGLRAMAQRDPLVEYQREGFQLFEAMNESIKEESVGYLFNVQVDVEQDGQQAQAAPVVQPVSVSDMLAGSGLSSADSPVEPLAEPDTDVPASSGAGAEAGPVSVDTASTAEKHPTFRAKGLEQPERRPQQLQYSAPGETGDVEHRAVGTVDDTLSPEQLKGASRNGPCPCGSGKKFKMCHGKA</sequence>
<keyword evidence="8" id="KW-0862">Zinc</keyword>
<comment type="subcellular location">
    <subcellularLocation>
        <location evidence="15">Cell membrane</location>
        <topology evidence="15">Peripheral membrane protein</topology>
        <orientation evidence="15">Cytoplasmic side</orientation>
    </subcellularLocation>
    <subcellularLocation>
        <location evidence="15">Cytoplasm</location>
    </subcellularLocation>
    <text evidence="15">Distribution is 50-50.</text>
</comment>
<evidence type="ECO:0000313" key="22">
    <source>
        <dbReference type="Proteomes" id="UP000199077"/>
    </source>
</evidence>
<dbReference type="EC" id="7.4.2.8" evidence="15"/>
<dbReference type="Pfam" id="PF21090">
    <property type="entry name" value="P-loop_SecA"/>
    <property type="match status" value="1"/>
</dbReference>
<feature type="region of interest" description="Disordered" evidence="17">
    <location>
        <begin position="859"/>
        <end position="937"/>
    </location>
</feature>
<dbReference type="CDD" id="cd18803">
    <property type="entry name" value="SF2_C_secA"/>
    <property type="match status" value="1"/>
</dbReference>
<gene>
    <name evidence="15" type="primary">secA</name>
    <name evidence="21" type="ORF">SAMN04489867_1869</name>
</gene>
<dbReference type="AlphaFoldDB" id="A0A1H0R7C4"/>
<keyword evidence="10 15" id="KW-0653">Protein transport</keyword>
<accession>A0A1H0R7C4</accession>
<keyword evidence="5 15" id="KW-0963">Cytoplasm</keyword>
<dbReference type="SMART" id="SM00957">
    <property type="entry name" value="SecA_DEAD"/>
    <property type="match status" value="1"/>
</dbReference>
<dbReference type="OrthoDB" id="9805579at2"/>
<dbReference type="GO" id="GO:0005829">
    <property type="term" value="C:cytosol"/>
    <property type="evidence" value="ECO:0007669"/>
    <property type="project" value="TreeGrafter"/>
</dbReference>
<keyword evidence="22" id="KW-1185">Reference proteome</keyword>
<dbReference type="PROSITE" id="PS51194">
    <property type="entry name" value="HELICASE_CTER"/>
    <property type="match status" value="1"/>
</dbReference>
<dbReference type="InterPro" id="IPR027417">
    <property type="entry name" value="P-loop_NTPase"/>
</dbReference>
<reference evidence="22" key="1">
    <citation type="submission" date="2016-10" db="EMBL/GenBank/DDBJ databases">
        <authorList>
            <person name="Varghese N."/>
            <person name="Submissions S."/>
        </authorList>
    </citation>
    <scope>NUCLEOTIDE SEQUENCE [LARGE SCALE GENOMIC DNA]</scope>
    <source>
        <strain evidence="22">DSM 22329</strain>
    </source>
</reference>
<feature type="compositionally biased region" description="Basic and acidic residues" evidence="17">
    <location>
        <begin position="900"/>
        <end position="918"/>
    </location>
</feature>
<dbReference type="SMART" id="SM00958">
    <property type="entry name" value="SecA_PP_bind"/>
    <property type="match status" value="1"/>
</dbReference>
<dbReference type="GO" id="GO:0017038">
    <property type="term" value="P:protein import"/>
    <property type="evidence" value="ECO:0007669"/>
    <property type="project" value="InterPro"/>
</dbReference>
<dbReference type="Pfam" id="PF02810">
    <property type="entry name" value="SEC-C"/>
    <property type="match status" value="1"/>
</dbReference>
<dbReference type="InterPro" id="IPR001650">
    <property type="entry name" value="Helicase_C-like"/>
</dbReference>
<evidence type="ECO:0000256" key="4">
    <source>
        <dbReference type="ARBA" id="ARBA00022475"/>
    </source>
</evidence>
<dbReference type="Gene3D" id="3.10.450.50">
    <property type="match status" value="1"/>
</dbReference>
<dbReference type="PANTHER" id="PTHR30612">
    <property type="entry name" value="SECA INNER MEMBRANE COMPONENT OF SEC PROTEIN SECRETION SYSTEM"/>
    <property type="match status" value="1"/>
</dbReference>
<dbReference type="PRINTS" id="PR00906">
    <property type="entry name" value="SECA"/>
</dbReference>
<feature type="domain" description="Helicase ATP-binding" evidence="18">
    <location>
        <begin position="88"/>
        <end position="233"/>
    </location>
</feature>
<dbReference type="FunFam" id="3.40.50.300:FF:000113">
    <property type="entry name" value="Preprotein translocase subunit SecA"/>
    <property type="match status" value="1"/>
</dbReference>
<dbReference type="GO" id="GO:0031522">
    <property type="term" value="C:cell envelope Sec protein transport complex"/>
    <property type="evidence" value="ECO:0007669"/>
    <property type="project" value="TreeGrafter"/>
</dbReference>
<dbReference type="PANTHER" id="PTHR30612:SF0">
    <property type="entry name" value="CHLOROPLAST PROTEIN-TRANSPORTING ATPASE"/>
    <property type="match status" value="1"/>
</dbReference>
<dbReference type="NCBIfam" id="TIGR00963">
    <property type="entry name" value="secA"/>
    <property type="match status" value="1"/>
</dbReference>
<evidence type="ECO:0000256" key="2">
    <source>
        <dbReference type="ARBA" id="ARBA00007650"/>
    </source>
</evidence>
<dbReference type="GO" id="GO:0046872">
    <property type="term" value="F:metal ion binding"/>
    <property type="evidence" value="ECO:0007669"/>
    <property type="project" value="UniProtKB-KW"/>
</dbReference>
<feature type="domain" description="SecA family profile" evidence="20">
    <location>
        <begin position="2"/>
        <end position="621"/>
    </location>
</feature>
<comment type="cofactor">
    <cofactor evidence="1">
        <name>Zn(2+)</name>
        <dbReference type="ChEBI" id="CHEBI:29105"/>
    </cofactor>
</comment>
<feature type="binding site" evidence="15">
    <location>
        <position position="86"/>
    </location>
    <ligand>
        <name>ATP</name>
        <dbReference type="ChEBI" id="CHEBI:30616"/>
    </ligand>
</feature>
<dbReference type="CDD" id="cd17928">
    <property type="entry name" value="DEXDc_SecA"/>
    <property type="match status" value="1"/>
</dbReference>
<dbReference type="InterPro" id="IPR014001">
    <property type="entry name" value="Helicase_ATP-bd"/>
</dbReference>
<comment type="similarity">
    <text evidence="2 15 16">Belongs to the SecA family.</text>
</comment>
<evidence type="ECO:0000256" key="7">
    <source>
        <dbReference type="ARBA" id="ARBA00022741"/>
    </source>
</evidence>
<evidence type="ECO:0000256" key="11">
    <source>
        <dbReference type="ARBA" id="ARBA00022967"/>
    </source>
</evidence>
<evidence type="ECO:0000259" key="20">
    <source>
        <dbReference type="PROSITE" id="PS51196"/>
    </source>
</evidence>
<name>A0A1H0R7C4_9MICO</name>
<evidence type="ECO:0000256" key="15">
    <source>
        <dbReference type="HAMAP-Rule" id="MF_01382"/>
    </source>
</evidence>
<dbReference type="PROSITE" id="PS51196">
    <property type="entry name" value="SECA_MOTOR_DEAD"/>
    <property type="match status" value="1"/>
</dbReference>
<evidence type="ECO:0000313" key="21">
    <source>
        <dbReference type="EMBL" id="SDP25433.1"/>
    </source>
</evidence>
<evidence type="ECO:0000256" key="12">
    <source>
        <dbReference type="ARBA" id="ARBA00023010"/>
    </source>
</evidence>
<keyword evidence="12 15" id="KW-0811">Translocation</keyword>
<organism evidence="21 22">
    <name type="scientific">Pedococcus dokdonensis</name>
    <dbReference type="NCBI Taxonomy" id="443156"/>
    <lineage>
        <taxon>Bacteria</taxon>
        <taxon>Bacillati</taxon>
        <taxon>Actinomycetota</taxon>
        <taxon>Actinomycetes</taxon>
        <taxon>Micrococcales</taxon>
        <taxon>Intrasporangiaceae</taxon>
        <taxon>Pedococcus</taxon>
    </lineage>
</organism>
<proteinExistence type="inferred from homology"/>
<evidence type="ECO:0000256" key="10">
    <source>
        <dbReference type="ARBA" id="ARBA00022927"/>
    </source>
</evidence>
<dbReference type="SUPFAM" id="SSF52540">
    <property type="entry name" value="P-loop containing nucleoside triphosphate hydrolases"/>
    <property type="match status" value="2"/>
</dbReference>
<evidence type="ECO:0000259" key="18">
    <source>
        <dbReference type="PROSITE" id="PS51192"/>
    </source>
</evidence>
<feature type="compositionally biased region" description="Low complexity" evidence="17">
    <location>
        <begin position="879"/>
        <end position="894"/>
    </location>
</feature>
<feature type="region of interest" description="Disordered" evidence="17">
    <location>
        <begin position="944"/>
        <end position="963"/>
    </location>
</feature>
<dbReference type="InterPro" id="IPR044722">
    <property type="entry name" value="SecA_SF2_C"/>
</dbReference>
<evidence type="ECO:0000256" key="3">
    <source>
        <dbReference type="ARBA" id="ARBA00022448"/>
    </source>
</evidence>
<keyword evidence="3 15" id="KW-0813">Transport</keyword>
<comment type="catalytic activity">
    <reaction evidence="14 15">
        <text>ATP + H2O + cellular proteinSide 1 = ADP + phosphate + cellular proteinSide 2.</text>
        <dbReference type="EC" id="7.4.2.8"/>
    </reaction>
</comment>
<dbReference type="InterPro" id="IPR036670">
    <property type="entry name" value="SecA_X-link_sf"/>
</dbReference>
<dbReference type="InterPro" id="IPR004027">
    <property type="entry name" value="SEC_C_motif"/>
</dbReference>
<dbReference type="GO" id="GO:0043952">
    <property type="term" value="P:protein transport by the Sec complex"/>
    <property type="evidence" value="ECO:0007669"/>
    <property type="project" value="UniProtKB-ARBA"/>
</dbReference>
<keyword evidence="13 15" id="KW-0472">Membrane</keyword>
<feature type="domain" description="Helicase C-terminal" evidence="19">
    <location>
        <begin position="428"/>
        <end position="626"/>
    </location>
</feature>
<dbReference type="HAMAP" id="MF_01382">
    <property type="entry name" value="SecA"/>
    <property type="match status" value="1"/>
</dbReference>
<keyword evidence="11 15" id="KW-1278">Translocase</keyword>
<evidence type="ECO:0000256" key="14">
    <source>
        <dbReference type="ARBA" id="ARBA00034006"/>
    </source>
</evidence>
<dbReference type="SUPFAM" id="SSF81767">
    <property type="entry name" value="Pre-protein crosslinking domain of SecA"/>
    <property type="match status" value="1"/>
</dbReference>
<keyword evidence="9 15" id="KW-0067">ATP-binding</keyword>
<dbReference type="Pfam" id="PF01043">
    <property type="entry name" value="SecA_PP_bind"/>
    <property type="match status" value="1"/>
</dbReference>
<dbReference type="InterPro" id="IPR011115">
    <property type="entry name" value="SecA_DEAD"/>
</dbReference>
<dbReference type="InterPro" id="IPR014018">
    <property type="entry name" value="SecA_motor_DEAD"/>
</dbReference>
<dbReference type="Pfam" id="PF07516">
    <property type="entry name" value="SecA_SW"/>
    <property type="match status" value="1"/>
</dbReference>
<dbReference type="FunFam" id="1.10.3060.10:FF:000002">
    <property type="entry name" value="Preprotein translocase subunit SecA"/>
    <property type="match status" value="1"/>
</dbReference>
<dbReference type="GO" id="GO:0006605">
    <property type="term" value="P:protein targeting"/>
    <property type="evidence" value="ECO:0007669"/>
    <property type="project" value="UniProtKB-UniRule"/>
</dbReference>
<dbReference type="FunFam" id="3.40.50.300:FF:000334">
    <property type="entry name" value="Protein translocase subunit SecA"/>
    <property type="match status" value="1"/>
</dbReference>
<dbReference type="FunFam" id="3.90.1440.10:FF:000002">
    <property type="entry name" value="Protein translocase subunit SecA"/>
    <property type="match status" value="1"/>
</dbReference>
<dbReference type="InterPro" id="IPR011130">
    <property type="entry name" value="SecA_preprotein_X-link_dom"/>
</dbReference>
<dbReference type="Gene3D" id="1.10.3060.10">
    <property type="entry name" value="Helical scaffold and wing domains of SecA"/>
    <property type="match status" value="1"/>
</dbReference>
<dbReference type="GO" id="GO:0005886">
    <property type="term" value="C:plasma membrane"/>
    <property type="evidence" value="ECO:0007669"/>
    <property type="project" value="UniProtKB-SubCell"/>
</dbReference>
<keyword evidence="7 15" id="KW-0547">Nucleotide-binding</keyword>
<dbReference type="GO" id="GO:0008564">
    <property type="term" value="F:protein-exporting ATPase activity"/>
    <property type="evidence" value="ECO:0007669"/>
    <property type="project" value="UniProtKB-EC"/>
</dbReference>
<dbReference type="NCBIfam" id="NF009538">
    <property type="entry name" value="PRK12904.1"/>
    <property type="match status" value="1"/>
</dbReference>
<evidence type="ECO:0000259" key="19">
    <source>
        <dbReference type="PROSITE" id="PS51194"/>
    </source>
</evidence>
<evidence type="ECO:0000256" key="6">
    <source>
        <dbReference type="ARBA" id="ARBA00022723"/>
    </source>
</evidence>
<feature type="binding site" evidence="15">
    <location>
        <position position="499"/>
    </location>
    <ligand>
        <name>ATP</name>
        <dbReference type="ChEBI" id="CHEBI:30616"/>
    </ligand>
</feature>
<comment type="subunit">
    <text evidence="15">Monomer and homodimer. Part of the essential Sec protein translocation apparatus which comprises SecA, SecYEG and auxiliary proteins SecDF. Other proteins may also be involved.</text>
</comment>
<dbReference type="Gene3D" id="3.40.50.300">
    <property type="entry name" value="P-loop containing nucleotide triphosphate hydrolases"/>
    <property type="match status" value="2"/>
</dbReference>
<dbReference type="GO" id="GO:0005524">
    <property type="term" value="F:ATP binding"/>
    <property type="evidence" value="ECO:0007669"/>
    <property type="project" value="UniProtKB-UniRule"/>
</dbReference>
<keyword evidence="6" id="KW-0479">Metal-binding</keyword>
<dbReference type="PROSITE" id="PS51192">
    <property type="entry name" value="HELICASE_ATP_BIND_1"/>
    <property type="match status" value="1"/>
</dbReference>
<evidence type="ECO:0000256" key="13">
    <source>
        <dbReference type="ARBA" id="ARBA00023136"/>
    </source>
</evidence>
<feature type="binding site" evidence="15">
    <location>
        <begin position="104"/>
        <end position="108"/>
    </location>
    <ligand>
        <name>ATP</name>
        <dbReference type="ChEBI" id="CHEBI:30616"/>
    </ligand>
</feature>
<evidence type="ECO:0000256" key="5">
    <source>
        <dbReference type="ARBA" id="ARBA00022490"/>
    </source>
</evidence>
<dbReference type="SUPFAM" id="SSF81886">
    <property type="entry name" value="Helical scaffold and wing domains of SecA"/>
    <property type="match status" value="1"/>
</dbReference>
<keyword evidence="4 15" id="KW-1003">Cell membrane</keyword>
<dbReference type="STRING" id="443156.SAMN04489867_1869"/>
<evidence type="ECO:0000256" key="9">
    <source>
        <dbReference type="ARBA" id="ARBA00022840"/>
    </source>
</evidence>
<dbReference type="InterPro" id="IPR000185">
    <property type="entry name" value="SecA"/>
</dbReference>
<dbReference type="InterPro" id="IPR011116">
    <property type="entry name" value="SecA_Wing/Scaffold"/>
</dbReference>
<dbReference type="InterPro" id="IPR020937">
    <property type="entry name" value="SecA_CS"/>
</dbReference>
<evidence type="ECO:0000256" key="1">
    <source>
        <dbReference type="ARBA" id="ARBA00001947"/>
    </source>
</evidence>
<dbReference type="GO" id="GO:0065002">
    <property type="term" value="P:intracellular protein transmembrane transport"/>
    <property type="evidence" value="ECO:0007669"/>
    <property type="project" value="UniProtKB-UniRule"/>
</dbReference>
<dbReference type="Proteomes" id="UP000199077">
    <property type="component" value="Chromosome I"/>
</dbReference>
<evidence type="ECO:0000256" key="8">
    <source>
        <dbReference type="ARBA" id="ARBA00022833"/>
    </source>
</evidence>
<dbReference type="Pfam" id="PF07517">
    <property type="entry name" value="SecA_DEAD"/>
    <property type="match status" value="1"/>
</dbReference>
<evidence type="ECO:0000256" key="16">
    <source>
        <dbReference type="RuleBase" id="RU003874"/>
    </source>
</evidence>
<comment type="function">
    <text evidence="15">Part of the Sec protein translocase complex. Interacts with the SecYEG preprotein conducting channel. Has a central role in coupling the hydrolysis of ATP to the transfer of proteins into and across the cell membrane, serving as an ATP-driven molecular motor driving the stepwise translocation of polypeptide chains across the membrane.</text>
</comment>
<protein>
    <recommendedName>
        <fullName evidence="15 16">Protein translocase subunit SecA</fullName>
        <ecNumber evidence="15">7.4.2.8</ecNumber>
    </recommendedName>
</protein>